<gene>
    <name evidence="7" type="ORF">J3U87_03665</name>
</gene>
<dbReference type="InterPro" id="IPR016160">
    <property type="entry name" value="Ald_DH_CS_CYS"/>
</dbReference>
<dbReference type="GO" id="GO:0004777">
    <property type="term" value="F:succinate-semialdehyde dehydrogenase (NAD+) activity"/>
    <property type="evidence" value="ECO:0007669"/>
    <property type="project" value="TreeGrafter"/>
</dbReference>
<dbReference type="PROSITE" id="PS00687">
    <property type="entry name" value="ALDEHYDE_DEHYDR_GLU"/>
    <property type="match status" value="1"/>
</dbReference>
<dbReference type="PANTHER" id="PTHR43217:SF1">
    <property type="entry name" value="SUCCINATE SEMIALDEHYDE DEHYDROGENASE [NAD(P)+] SAD"/>
    <property type="match status" value="1"/>
</dbReference>
<dbReference type="RefSeq" id="WP_237381672.1">
    <property type="nucleotide sequence ID" value="NZ_CP071793.1"/>
</dbReference>
<feature type="active site" evidence="4">
    <location>
        <position position="228"/>
    </location>
</feature>
<evidence type="ECO:0000256" key="4">
    <source>
        <dbReference type="PROSITE-ProRule" id="PRU10007"/>
    </source>
</evidence>
<dbReference type="Proteomes" id="UP000663929">
    <property type="component" value="Chromosome"/>
</dbReference>
<dbReference type="EMBL" id="CP071793">
    <property type="protein sequence ID" value="QTD51544.1"/>
    <property type="molecule type" value="Genomic_DNA"/>
</dbReference>
<dbReference type="FunFam" id="3.40.605.10:FF:000012">
    <property type="entry name" value="NAD-dependent succinate-semialdehyde dehydrogenase"/>
    <property type="match status" value="1"/>
</dbReference>
<sequence length="455" mass="49742">MVYVSINPATAEVLAEYPVLSQEEALALVRRVHECHQTWRTTDFSQRAQLLNNAAKKLRENKEEFGRLMSEEMGKPLAESAGEVEKCAWVCEYYAEQGAQFLESQPVPTEAGRSYVSFRPLGTVLAIMPWNFPFWQVFRFAAPAMMAGNTFVLKHAPNVTGCAEAIESLFRDAGFPADSCRVLRAENEVVAQVIADDAIQAVTLTGSTRAGRAVAGLAGQALKKVVLELGGNDPYLVLEDANLALAAEKCVASRLINGGQSCIAAKRLIVVDAVREAFEKRVRDLMATKTFGNPFAGSFDLGPMARRDLRDELHRQVRESVAGGAKLELGGEIPPGNGYFYPPTLLTEVPTTVPAFREELFGPVAAIVPARDEAEAIRLANDSCFGLGGAIFTRDIERGNRIAEKELRAGACFVNDFVRSDPRLPFGGIRDSGYGRELSIFGIREFVNVKTVYVK</sequence>
<evidence type="ECO:0000313" key="7">
    <source>
        <dbReference type="EMBL" id="QTD51544.1"/>
    </source>
</evidence>
<feature type="domain" description="Aldehyde dehydrogenase" evidence="6">
    <location>
        <begin position="5"/>
        <end position="452"/>
    </location>
</feature>
<evidence type="ECO:0000259" key="6">
    <source>
        <dbReference type="Pfam" id="PF00171"/>
    </source>
</evidence>
<dbReference type="InterPro" id="IPR016161">
    <property type="entry name" value="Ald_DH/histidinol_DH"/>
</dbReference>
<name>A0A8A4TQT0_SULCO</name>
<protein>
    <submittedName>
        <fullName evidence="7">NAD-dependent succinate-semialdehyde dehydrogenase</fullName>
    </submittedName>
</protein>
<dbReference type="InterPro" id="IPR044148">
    <property type="entry name" value="ALDH_GabD1-like"/>
</dbReference>
<evidence type="ECO:0000256" key="3">
    <source>
        <dbReference type="ARBA" id="ARBA00023002"/>
    </source>
</evidence>
<evidence type="ECO:0000256" key="2">
    <source>
        <dbReference type="ARBA" id="ARBA00022857"/>
    </source>
</evidence>
<dbReference type="PANTHER" id="PTHR43217">
    <property type="entry name" value="SUCCINATE SEMIALDEHYDE DEHYDROGENASE [NAD(P)+] SAD"/>
    <property type="match status" value="1"/>
</dbReference>
<accession>A0A8A4TQT0</accession>
<dbReference type="PROSITE" id="PS00070">
    <property type="entry name" value="ALDEHYDE_DEHYDR_CYS"/>
    <property type="match status" value="1"/>
</dbReference>
<dbReference type="Gene3D" id="3.40.309.10">
    <property type="entry name" value="Aldehyde Dehydrogenase, Chain A, domain 2"/>
    <property type="match status" value="1"/>
</dbReference>
<dbReference type="Gene3D" id="3.40.605.10">
    <property type="entry name" value="Aldehyde Dehydrogenase, Chain A, domain 1"/>
    <property type="match status" value="1"/>
</dbReference>
<dbReference type="InterPro" id="IPR029510">
    <property type="entry name" value="Ald_DH_CS_GLU"/>
</dbReference>
<dbReference type="AlphaFoldDB" id="A0A8A4TQT0"/>
<dbReference type="CDD" id="cd07100">
    <property type="entry name" value="ALDH_SSADH1_GabD1"/>
    <property type="match status" value="1"/>
</dbReference>
<dbReference type="InterPro" id="IPR015590">
    <property type="entry name" value="Aldehyde_DH_dom"/>
</dbReference>
<dbReference type="InterPro" id="IPR016163">
    <property type="entry name" value="Ald_DH_C"/>
</dbReference>
<dbReference type="SUPFAM" id="SSF53720">
    <property type="entry name" value="ALDH-like"/>
    <property type="match status" value="1"/>
</dbReference>
<reference evidence="7" key="1">
    <citation type="submission" date="2021-03" db="EMBL/GenBank/DDBJ databases">
        <title>Acanthopleuribacteraceae sp. M133.</title>
        <authorList>
            <person name="Wang G."/>
        </authorList>
    </citation>
    <scope>NUCLEOTIDE SEQUENCE</scope>
    <source>
        <strain evidence="7">M133</strain>
    </source>
</reference>
<evidence type="ECO:0000313" key="8">
    <source>
        <dbReference type="Proteomes" id="UP000663929"/>
    </source>
</evidence>
<keyword evidence="8" id="KW-1185">Reference proteome</keyword>
<dbReference type="Pfam" id="PF00171">
    <property type="entry name" value="Aldedh"/>
    <property type="match status" value="1"/>
</dbReference>
<dbReference type="InterPro" id="IPR047110">
    <property type="entry name" value="GABD/Sad-like"/>
</dbReference>
<dbReference type="InterPro" id="IPR016162">
    <property type="entry name" value="Ald_DH_N"/>
</dbReference>
<dbReference type="KEGG" id="scor:J3U87_03665"/>
<evidence type="ECO:0000256" key="1">
    <source>
        <dbReference type="ARBA" id="ARBA00009986"/>
    </source>
</evidence>
<evidence type="ECO:0000256" key="5">
    <source>
        <dbReference type="RuleBase" id="RU003345"/>
    </source>
</evidence>
<organism evidence="7 8">
    <name type="scientific">Sulfidibacter corallicola</name>
    <dbReference type="NCBI Taxonomy" id="2818388"/>
    <lineage>
        <taxon>Bacteria</taxon>
        <taxon>Pseudomonadati</taxon>
        <taxon>Acidobacteriota</taxon>
        <taxon>Holophagae</taxon>
        <taxon>Acanthopleuribacterales</taxon>
        <taxon>Acanthopleuribacteraceae</taxon>
        <taxon>Sulfidibacter</taxon>
    </lineage>
</organism>
<keyword evidence="3 5" id="KW-0560">Oxidoreductase</keyword>
<comment type="similarity">
    <text evidence="1 5">Belongs to the aldehyde dehydrogenase family.</text>
</comment>
<dbReference type="GO" id="GO:0004030">
    <property type="term" value="F:aldehyde dehydrogenase [NAD(P)+] activity"/>
    <property type="evidence" value="ECO:0007669"/>
    <property type="project" value="InterPro"/>
</dbReference>
<keyword evidence="2" id="KW-0521">NADP</keyword>
<proteinExistence type="inferred from homology"/>